<evidence type="ECO:0000313" key="3">
    <source>
        <dbReference type="EnsemblPlants" id="OB12G19810.1"/>
    </source>
</evidence>
<dbReference type="PRINTS" id="PR01217">
    <property type="entry name" value="PRICHEXTENSN"/>
</dbReference>
<dbReference type="Gene3D" id="1.10.110.10">
    <property type="entry name" value="Plant lipid-transfer and hydrophobic proteins"/>
    <property type="match status" value="1"/>
</dbReference>
<accession>J3NDC3</accession>
<dbReference type="STRING" id="4533.J3NDC3"/>
<evidence type="ECO:0000259" key="2">
    <source>
        <dbReference type="Pfam" id="PF14547"/>
    </source>
</evidence>
<proteinExistence type="predicted"/>
<dbReference type="Gramene" id="OB12G19810.1">
    <property type="protein sequence ID" value="OB12G19810.1"/>
    <property type="gene ID" value="OB12G19810"/>
</dbReference>
<name>J3NDC3_ORYBR</name>
<dbReference type="HOGENOM" id="CLU_1557750_0_0_1"/>
<sequence>MPIEPSPAPTPTPINGTPPPPLLAPTQPPRSSPPPPPVLVPTNPPKSSAPPKQSPPPEHTPTPPPPPPLTPRQPPKMPPPPPSSGGQCPKEKVLALSICTKLDISTLLLTPGLAKQDCCPPIAGLSSKDATSCMCASLKLKLDVTVDTFFIETVLRLCGITVLGNLNCLL</sequence>
<evidence type="ECO:0000313" key="4">
    <source>
        <dbReference type="Proteomes" id="UP000006038"/>
    </source>
</evidence>
<dbReference type="InterPro" id="IPR036312">
    <property type="entry name" value="Bifun_inhib/LTP/seed_sf"/>
</dbReference>
<reference evidence="3" key="1">
    <citation type="journal article" date="2013" name="Nat. Commun.">
        <title>Whole-genome sequencing of Oryza brachyantha reveals mechanisms underlying Oryza genome evolution.</title>
        <authorList>
            <person name="Chen J."/>
            <person name="Huang Q."/>
            <person name="Gao D."/>
            <person name="Wang J."/>
            <person name="Lang Y."/>
            <person name="Liu T."/>
            <person name="Li B."/>
            <person name="Bai Z."/>
            <person name="Luis Goicoechea J."/>
            <person name="Liang C."/>
            <person name="Chen C."/>
            <person name="Zhang W."/>
            <person name="Sun S."/>
            <person name="Liao Y."/>
            <person name="Zhang X."/>
            <person name="Yang L."/>
            <person name="Song C."/>
            <person name="Wang M."/>
            <person name="Shi J."/>
            <person name="Liu G."/>
            <person name="Liu J."/>
            <person name="Zhou H."/>
            <person name="Zhou W."/>
            <person name="Yu Q."/>
            <person name="An N."/>
            <person name="Chen Y."/>
            <person name="Cai Q."/>
            <person name="Wang B."/>
            <person name="Liu B."/>
            <person name="Min J."/>
            <person name="Huang Y."/>
            <person name="Wu H."/>
            <person name="Li Z."/>
            <person name="Zhang Y."/>
            <person name="Yin Y."/>
            <person name="Song W."/>
            <person name="Jiang J."/>
            <person name="Jackson S.A."/>
            <person name="Wing R.A."/>
            <person name="Wang J."/>
            <person name="Chen M."/>
        </authorList>
    </citation>
    <scope>NUCLEOTIDE SEQUENCE [LARGE SCALE GENOMIC DNA]</scope>
    <source>
        <strain evidence="3">cv. IRGC 101232</strain>
    </source>
</reference>
<dbReference type="InterPro" id="IPR027923">
    <property type="entry name" value="Hydrophob_seed_dom"/>
</dbReference>
<evidence type="ECO:0000256" key="1">
    <source>
        <dbReference type="SAM" id="MobiDB-lite"/>
    </source>
</evidence>
<keyword evidence="4" id="KW-1185">Reference proteome</keyword>
<dbReference type="AlphaFoldDB" id="J3NDC3"/>
<feature type="domain" description="Hydrophobic seed protein" evidence="2">
    <location>
        <begin position="88"/>
        <end position="162"/>
    </location>
</feature>
<dbReference type="SUPFAM" id="SSF47699">
    <property type="entry name" value="Bifunctional inhibitor/lipid-transfer protein/seed storage 2S albumin"/>
    <property type="match status" value="1"/>
</dbReference>
<organism evidence="3">
    <name type="scientific">Oryza brachyantha</name>
    <name type="common">malo sina</name>
    <dbReference type="NCBI Taxonomy" id="4533"/>
    <lineage>
        <taxon>Eukaryota</taxon>
        <taxon>Viridiplantae</taxon>
        <taxon>Streptophyta</taxon>
        <taxon>Embryophyta</taxon>
        <taxon>Tracheophyta</taxon>
        <taxon>Spermatophyta</taxon>
        <taxon>Magnoliopsida</taxon>
        <taxon>Liliopsida</taxon>
        <taxon>Poales</taxon>
        <taxon>Poaceae</taxon>
        <taxon>BOP clade</taxon>
        <taxon>Oryzoideae</taxon>
        <taxon>Oryzeae</taxon>
        <taxon>Oryzinae</taxon>
        <taxon>Oryza</taxon>
    </lineage>
</organism>
<reference evidence="3" key="2">
    <citation type="submission" date="2013-04" db="UniProtKB">
        <authorList>
            <consortium name="EnsemblPlants"/>
        </authorList>
    </citation>
    <scope>IDENTIFICATION</scope>
</reference>
<dbReference type="Proteomes" id="UP000006038">
    <property type="component" value="Chromosome 12"/>
</dbReference>
<dbReference type="OMA" id="CCPPINN"/>
<dbReference type="EnsemblPlants" id="OB12G19810.1">
    <property type="protein sequence ID" value="OB12G19810.1"/>
    <property type="gene ID" value="OB12G19810"/>
</dbReference>
<protein>
    <recommendedName>
        <fullName evidence="2">Hydrophobic seed protein domain-containing protein</fullName>
    </recommendedName>
</protein>
<feature type="region of interest" description="Disordered" evidence="1">
    <location>
        <begin position="1"/>
        <end position="89"/>
    </location>
</feature>
<dbReference type="Pfam" id="PF14547">
    <property type="entry name" value="Hydrophob_seed"/>
    <property type="match status" value="1"/>
</dbReference>
<feature type="compositionally biased region" description="Pro residues" evidence="1">
    <location>
        <begin position="1"/>
        <end position="83"/>
    </location>
</feature>